<gene>
    <name evidence="2" type="ORF">METZ01_LOCUS194794</name>
</gene>
<dbReference type="EMBL" id="UINC01041114">
    <property type="protein sequence ID" value="SVB41940.1"/>
    <property type="molecule type" value="Genomic_DNA"/>
</dbReference>
<evidence type="ECO:0000259" key="1">
    <source>
        <dbReference type="Pfam" id="PF13088"/>
    </source>
</evidence>
<dbReference type="AlphaFoldDB" id="A0A382DU26"/>
<reference evidence="2" key="1">
    <citation type="submission" date="2018-05" db="EMBL/GenBank/DDBJ databases">
        <authorList>
            <person name="Lanie J.A."/>
            <person name="Ng W.-L."/>
            <person name="Kazmierczak K.M."/>
            <person name="Andrzejewski T.M."/>
            <person name="Davidsen T.M."/>
            <person name="Wayne K.J."/>
            <person name="Tettelin H."/>
            <person name="Glass J.I."/>
            <person name="Rusch D."/>
            <person name="Podicherti R."/>
            <person name="Tsui H.-C.T."/>
            <person name="Winkler M.E."/>
        </authorList>
    </citation>
    <scope>NUCLEOTIDE SEQUENCE</scope>
</reference>
<dbReference type="PANTHER" id="PTHR43752:SF2">
    <property type="entry name" value="BNR_ASP-BOX REPEAT FAMILY PROTEIN"/>
    <property type="match status" value="1"/>
</dbReference>
<accession>A0A382DU26</accession>
<name>A0A382DU26_9ZZZZ</name>
<dbReference type="InterPro" id="IPR036278">
    <property type="entry name" value="Sialidase_sf"/>
</dbReference>
<dbReference type="Pfam" id="PF13088">
    <property type="entry name" value="BNR_2"/>
    <property type="match status" value="2"/>
</dbReference>
<dbReference type="SUPFAM" id="SSF50939">
    <property type="entry name" value="Sialidases"/>
    <property type="match status" value="1"/>
</dbReference>
<feature type="domain" description="Sialidase" evidence="1">
    <location>
        <begin position="206"/>
        <end position="373"/>
    </location>
</feature>
<dbReference type="CDD" id="cd15482">
    <property type="entry name" value="Sialidase_non-viral"/>
    <property type="match status" value="1"/>
</dbReference>
<protein>
    <recommendedName>
        <fullName evidence="1">Sialidase domain-containing protein</fullName>
    </recommendedName>
</protein>
<proteinExistence type="predicted"/>
<dbReference type="InterPro" id="IPR011040">
    <property type="entry name" value="Sialidase"/>
</dbReference>
<evidence type="ECO:0000313" key="2">
    <source>
        <dbReference type="EMBL" id="SVB41940.1"/>
    </source>
</evidence>
<organism evidence="2">
    <name type="scientific">marine metagenome</name>
    <dbReference type="NCBI Taxonomy" id="408172"/>
    <lineage>
        <taxon>unclassified sequences</taxon>
        <taxon>metagenomes</taxon>
        <taxon>ecological metagenomes</taxon>
    </lineage>
</organism>
<sequence length="399" mass="44237">MISSRFVFKFGLLLLLSWGVLPLANATPLFSATDIFPPGAKHSHSSSIVQCPNGDLLACWFHGSGERTADDVFVQGARLKKGAKHWGPVFEMADTPGFPDCNPILYIDPKGRLQLFWISVLAHRWECGLLKFRRAEDFQGVGKPKWSWQGVVQLKPGPEFAKVMKQRFDEIKLDTKMWAEYAQPYETMLVKAARDPFKRQTGWMPRTHPLTLPSGRILLPLYSDGFNASLVAISDDSGDTWRASRPIIGLGPIQPSLARRRDGTIVAFCRDSGPPPGRVMASLSRDNGETWSAALDTDIPNPGSSLEVIVLRDGRWLIVYNDSTTSRDNLTIALSADEGKTWPLKQQLEPRDESATSFAYPSVIQSADGAVHITYTCVGPRGGRIRHGILQPDHLKTTD</sequence>
<dbReference type="Gene3D" id="2.120.10.10">
    <property type="match status" value="1"/>
</dbReference>
<dbReference type="PANTHER" id="PTHR43752">
    <property type="entry name" value="BNR/ASP-BOX REPEAT FAMILY PROTEIN"/>
    <property type="match status" value="1"/>
</dbReference>
<feature type="domain" description="Sialidase" evidence="1">
    <location>
        <begin position="54"/>
        <end position="159"/>
    </location>
</feature>